<dbReference type="Pfam" id="PF02036">
    <property type="entry name" value="SCP2"/>
    <property type="match status" value="1"/>
</dbReference>
<dbReference type="EMBL" id="FQXZ01000015">
    <property type="protein sequence ID" value="SHI08709.1"/>
    <property type="molecule type" value="Genomic_DNA"/>
</dbReference>
<accession>A0A1M5Y9W3</accession>
<dbReference type="AlphaFoldDB" id="A0A1M5Y9W3"/>
<dbReference type="SUPFAM" id="SSF55718">
    <property type="entry name" value="SCP-like"/>
    <property type="match status" value="1"/>
</dbReference>
<dbReference type="RefSeq" id="WP_073603301.1">
    <property type="nucleotide sequence ID" value="NZ_FQXZ01000015.1"/>
</dbReference>
<keyword evidence="1" id="KW-0831">Ubiquinone biosynthesis</keyword>
<feature type="domain" description="SCP2" evidence="2">
    <location>
        <begin position="43"/>
        <end position="138"/>
    </location>
</feature>
<dbReference type="PIRSF" id="PIRSF025550">
    <property type="entry name" value="UCP025550_lpd_carrier"/>
    <property type="match status" value="1"/>
</dbReference>
<dbReference type="Proteomes" id="UP000184608">
    <property type="component" value="Unassembled WGS sequence"/>
</dbReference>
<protein>
    <recommendedName>
        <fullName evidence="1">Ubiquinone biosynthesis accessory factor UbiT</fullName>
    </recommendedName>
</protein>
<comment type="similarity">
    <text evidence="1">Belongs to the UbiT family.</text>
</comment>
<dbReference type="STRING" id="1216006.VA7868_01562"/>
<sequence>MLNKIHTYIVQNAASFLRSPIHLIPNFLQRQLLLDGLNMVFKEALEDGDFEFLENKWLKVEVKDLDVFWMISFDGTRFVVSDQPISEGIAADANFRGNLNDFILIAGRKEDPDTLFFQRRLVIEGDTEFGLEVKNVIDGVDLDTLPAILKTLLGQLSDFVYKGVRSGQQHSEGIDHVNTYRGSGGHLTN</sequence>
<dbReference type="GO" id="GO:0006744">
    <property type="term" value="P:ubiquinone biosynthetic process"/>
    <property type="evidence" value="ECO:0007669"/>
    <property type="project" value="UniProtKB-UniRule"/>
</dbReference>
<gene>
    <name evidence="1" type="primary">ubiT</name>
    <name evidence="3" type="ORF">VA7868_01562</name>
</gene>
<dbReference type="InterPro" id="IPR003033">
    <property type="entry name" value="SCP2_sterol-bd_dom"/>
</dbReference>
<comment type="pathway">
    <text evidence="1">Cofactor biosynthesis; ubiquinone biosynthesis.</text>
</comment>
<evidence type="ECO:0000313" key="4">
    <source>
        <dbReference type="Proteomes" id="UP000184608"/>
    </source>
</evidence>
<dbReference type="OrthoDB" id="5292463at2"/>
<evidence type="ECO:0000259" key="2">
    <source>
        <dbReference type="Pfam" id="PF02036"/>
    </source>
</evidence>
<dbReference type="InterPro" id="IPR036527">
    <property type="entry name" value="SCP2_sterol-bd_dom_sf"/>
</dbReference>
<evidence type="ECO:0000256" key="1">
    <source>
        <dbReference type="HAMAP-Rule" id="MF_02231"/>
    </source>
</evidence>
<proteinExistence type="inferred from homology"/>
<dbReference type="UniPathway" id="UPA00232"/>
<keyword evidence="4" id="KW-1185">Reference proteome</keyword>
<evidence type="ECO:0000313" key="3">
    <source>
        <dbReference type="EMBL" id="SHI08709.1"/>
    </source>
</evidence>
<comment type="function">
    <text evidence="1">Required for O(2)-independent ubiquinone (coenzyme Q) biosynthesis. Likely functions as an accessory factor.</text>
</comment>
<name>A0A1M5Y9W3_9VIBR</name>
<organism evidence="3 4">
    <name type="scientific">Vibrio aerogenes CECT 7868</name>
    <dbReference type="NCBI Taxonomy" id="1216006"/>
    <lineage>
        <taxon>Bacteria</taxon>
        <taxon>Pseudomonadati</taxon>
        <taxon>Pseudomonadota</taxon>
        <taxon>Gammaproteobacteria</taxon>
        <taxon>Vibrionales</taxon>
        <taxon>Vibrionaceae</taxon>
        <taxon>Vibrio</taxon>
    </lineage>
</organism>
<dbReference type="InterPro" id="IPR016830">
    <property type="entry name" value="UbiT"/>
</dbReference>
<reference evidence="3 4" key="1">
    <citation type="submission" date="2016-11" db="EMBL/GenBank/DDBJ databases">
        <authorList>
            <person name="Jaros S."/>
            <person name="Januszkiewicz K."/>
            <person name="Wedrychowicz H."/>
        </authorList>
    </citation>
    <scope>NUCLEOTIDE SEQUENCE [LARGE SCALE GENOMIC DNA]</scope>
    <source>
        <strain evidence="3 4">CECT 7868</strain>
    </source>
</reference>
<dbReference type="HAMAP" id="MF_02231">
    <property type="entry name" value="UbiT"/>
    <property type="match status" value="1"/>
</dbReference>